<gene>
    <name evidence="6" type="ORF">TX23_22230</name>
</gene>
<keyword evidence="3 4" id="KW-0732">Signal</keyword>
<dbReference type="InterPro" id="IPR012334">
    <property type="entry name" value="Pectin_lyas_fold"/>
</dbReference>
<protein>
    <submittedName>
        <fullName evidence="6">Adhesin</fullName>
    </submittedName>
</protein>
<dbReference type="Pfam" id="PF13018">
    <property type="entry name" value="ESPR"/>
    <property type="match status" value="1"/>
</dbReference>
<evidence type="ECO:0000256" key="2">
    <source>
        <dbReference type="ARBA" id="ARBA00022525"/>
    </source>
</evidence>
<dbReference type="Proteomes" id="UP000050852">
    <property type="component" value="Unassembled WGS sequence"/>
</dbReference>
<proteinExistence type="predicted"/>
<dbReference type="SUPFAM" id="SSF51126">
    <property type="entry name" value="Pectin lyase-like"/>
    <property type="match status" value="1"/>
</dbReference>
<dbReference type="GO" id="GO:0005576">
    <property type="term" value="C:extracellular region"/>
    <property type="evidence" value="ECO:0007669"/>
    <property type="project" value="UniProtKB-SubCell"/>
</dbReference>
<sequence length="1005" mass="99238">MNKVYSLVWNHAMNCWKVAHEGARRHCKTGAKCSAIGALALLGASPAFALPVGGTVVSGKADILGFESNSQMSINQHTDKLITNWTDFSIAAGQKVVFNQPSASSIALNRVIGTNVSSIKGQMDANGRVFLVNPNGIVIGQGAQINVGSLIATTKDIKDADFVAGKYTFSGVSNAEISNSGTINAQPGGSIALLGNQVRNDGVIQAQMGQVALGAGNDFTVNFDGNQLLNLQVTGDAINALAQNGGLLKADGGQVLMSGKSANAMLQTVVNNQGAIEAKTLSGKAGRITLDGGDAGTVKVGGSLQAHAQNTYGSGGIIEAKGATVETQLGTQVNTLATNGQTGTFKVSAKTVQIQPTAASAGKTAYSDTLSRNLTSTNIELVSTDGDLNLAGPIAWNSANGLTLSATGNVNLDGNVAATGSGARVAVNAGGDVNVNSKVSLTGLFSDLTLNHVGDSVLGTGGQLTLSGAGATYASNGDRYTVIQNLAQLQNINANLNGHYVLGNNIVGREAQFKAIGDKSVFGGVFDGLGNTVSNLWVSSTGSNSGLFAVSSGTISNLTLASATINNGGSQAYGFAAIGGLVGLNVGTLSNVTARNLLVNAGSSGANSVGGVVGQNYGGTIKNAVSSGRVAGNAYTHAIGGMVGENVTTSGGTARLDHVVSNTVVGGAMQRDAMGGVGGLVGANQGGFITDAISTGSTNGNGAGVNVGGLVGFNSNGSLERTASSGEVRGTGAGNVGGLVGFSKNGDIIQSTSTSKVTGYGAIGTGGLVGTSQNSRLKEVKAGGDVWDSAGENVGGLVGNNISGTIDTAQALGTVTGGRNARVGGLVGNNYEGSITHSVARGKTSGSISSQVGGLVGANAGELQSVEASGAVVGGESSYVGGLVGTHGSNFSSHIESAMASGTVQGGVRAIVGGLVGLNQSSITNSSATGGVSGGSNATLGGLVGTNAGNVRLSVATGKLTVLSPYYGQTFGGLVGANFGDMAFNGVSGEAALVPLYGINFGSIH</sequence>
<dbReference type="NCBIfam" id="TIGR01901">
    <property type="entry name" value="adhes_NPXG"/>
    <property type="match status" value="1"/>
</dbReference>
<dbReference type="OrthoDB" id="218680at2"/>
<feature type="signal peptide" evidence="4">
    <location>
        <begin position="1"/>
        <end position="49"/>
    </location>
</feature>
<dbReference type="InterPro" id="IPR024973">
    <property type="entry name" value="ESPR"/>
</dbReference>
<evidence type="ECO:0000313" key="7">
    <source>
        <dbReference type="Proteomes" id="UP000050852"/>
    </source>
</evidence>
<dbReference type="PATRIC" id="fig|1615673.3.peg.37"/>
<evidence type="ECO:0000256" key="1">
    <source>
        <dbReference type="ARBA" id="ARBA00004613"/>
    </source>
</evidence>
<evidence type="ECO:0000313" key="6">
    <source>
        <dbReference type="EMBL" id="KRP69624.1"/>
    </source>
</evidence>
<dbReference type="InterPro" id="IPR050909">
    <property type="entry name" value="Bact_Autotransporter_VF"/>
</dbReference>
<dbReference type="RefSeq" id="WP_057704037.1">
    <property type="nucleotide sequence ID" value="NZ_JYLN01000010.1"/>
</dbReference>
<keyword evidence="2" id="KW-0964">Secreted</keyword>
<dbReference type="InterPro" id="IPR011493">
    <property type="entry name" value="GLUG"/>
</dbReference>
<reference evidence="6 7" key="1">
    <citation type="submission" date="2015-02" db="EMBL/GenBank/DDBJ databases">
        <title>Two Pseudomonas sp. nov., isolated from raw milk.</title>
        <authorList>
            <person name="Wenning M."/>
            <person name="von Neubeck M."/>
            <person name="Huptas C."/>
            <person name="Scherer S."/>
        </authorList>
    </citation>
    <scope>NUCLEOTIDE SEQUENCE [LARGE SCALE GENOMIC DNA]</scope>
    <source>
        <strain evidence="6 7">DSM 29164</strain>
    </source>
</reference>
<dbReference type="EMBL" id="JYLN01000010">
    <property type="protein sequence ID" value="KRP69624.1"/>
    <property type="molecule type" value="Genomic_DNA"/>
</dbReference>
<dbReference type="AlphaFoldDB" id="A0A0R3A9H3"/>
<dbReference type="Gene3D" id="2.160.20.110">
    <property type="match status" value="2"/>
</dbReference>
<dbReference type="PANTHER" id="PTHR12338">
    <property type="entry name" value="AUTOTRANSPORTER"/>
    <property type="match status" value="1"/>
</dbReference>
<evidence type="ECO:0000259" key="5">
    <source>
        <dbReference type="SMART" id="SM00912"/>
    </source>
</evidence>
<dbReference type="InterPro" id="IPR011050">
    <property type="entry name" value="Pectin_lyase_fold/virulence"/>
</dbReference>
<dbReference type="PANTHER" id="PTHR12338:SF8">
    <property type="entry name" value="HEME_HEMOPEXIN-BINDING PROTEIN"/>
    <property type="match status" value="1"/>
</dbReference>
<feature type="domain" description="Filamentous haemagglutinin FhaB/tRNA nuclease CdiA-like TPS" evidence="5">
    <location>
        <begin position="47"/>
        <end position="161"/>
    </location>
</feature>
<evidence type="ECO:0000256" key="3">
    <source>
        <dbReference type="ARBA" id="ARBA00022729"/>
    </source>
</evidence>
<dbReference type="Pfam" id="PF05860">
    <property type="entry name" value="TPS"/>
    <property type="match status" value="1"/>
</dbReference>
<comment type="caution">
    <text evidence="6">The sequence shown here is derived from an EMBL/GenBank/DDBJ whole genome shotgun (WGS) entry which is preliminary data.</text>
</comment>
<feature type="chain" id="PRO_5006431392" evidence="4">
    <location>
        <begin position="50"/>
        <end position="1005"/>
    </location>
</feature>
<dbReference type="InterPro" id="IPR008638">
    <property type="entry name" value="FhaB/CdiA-like_TPS"/>
</dbReference>
<accession>A0A0R3A9H3</accession>
<comment type="subcellular location">
    <subcellularLocation>
        <location evidence="1">Secreted</location>
    </subcellularLocation>
</comment>
<dbReference type="SMART" id="SM00912">
    <property type="entry name" value="Haemagg_act"/>
    <property type="match status" value="1"/>
</dbReference>
<name>A0A0R3A9H3_9PSED</name>
<organism evidence="6 7">
    <name type="scientific">Pseudomonas paralactis</name>
    <dbReference type="NCBI Taxonomy" id="1615673"/>
    <lineage>
        <taxon>Bacteria</taxon>
        <taxon>Pseudomonadati</taxon>
        <taxon>Pseudomonadota</taxon>
        <taxon>Gammaproteobacteria</taxon>
        <taxon>Pseudomonadales</taxon>
        <taxon>Pseudomonadaceae</taxon>
        <taxon>Pseudomonas</taxon>
    </lineage>
</organism>
<dbReference type="Gene3D" id="2.160.20.10">
    <property type="entry name" value="Single-stranded right-handed beta-helix, Pectin lyase-like"/>
    <property type="match status" value="1"/>
</dbReference>
<dbReference type="Pfam" id="PF07581">
    <property type="entry name" value="Glug"/>
    <property type="match status" value="3"/>
</dbReference>
<evidence type="ECO:0000256" key="4">
    <source>
        <dbReference type="SAM" id="SignalP"/>
    </source>
</evidence>